<dbReference type="Gene3D" id="2.130.10.130">
    <property type="entry name" value="Integrin alpha, N-terminal"/>
    <property type="match status" value="2"/>
</dbReference>
<dbReference type="PROSITE" id="PS00135">
    <property type="entry name" value="TRYPSIN_SER"/>
    <property type="match status" value="1"/>
</dbReference>
<gene>
    <name evidence="4" type="ORF">R5W23_001568</name>
</gene>
<feature type="domain" description="Peptidase S1" evidence="3">
    <location>
        <begin position="1"/>
        <end position="300"/>
    </location>
</feature>
<organism evidence="4 5">
    <name type="scientific">Gemmata algarum</name>
    <dbReference type="NCBI Taxonomy" id="2975278"/>
    <lineage>
        <taxon>Bacteria</taxon>
        <taxon>Pseudomonadati</taxon>
        <taxon>Planctomycetota</taxon>
        <taxon>Planctomycetia</taxon>
        <taxon>Gemmatales</taxon>
        <taxon>Gemmataceae</taxon>
        <taxon>Gemmata</taxon>
    </lineage>
</organism>
<evidence type="ECO:0000256" key="2">
    <source>
        <dbReference type="SAM" id="MobiDB-lite"/>
    </source>
</evidence>
<dbReference type="EMBL" id="JAXBLV010000178">
    <property type="protein sequence ID" value="MDY3560335.1"/>
    <property type="molecule type" value="Genomic_DNA"/>
</dbReference>
<dbReference type="SMART" id="SM00020">
    <property type="entry name" value="Tryp_SPc"/>
    <property type="match status" value="1"/>
</dbReference>
<feature type="compositionally biased region" description="Low complexity" evidence="2">
    <location>
        <begin position="397"/>
        <end position="409"/>
    </location>
</feature>
<accession>A0ABU5EYE8</accession>
<keyword evidence="1" id="KW-0732">Signal</keyword>
<evidence type="ECO:0000256" key="1">
    <source>
        <dbReference type="ARBA" id="ARBA00022729"/>
    </source>
</evidence>
<dbReference type="InterPro" id="IPR009003">
    <property type="entry name" value="Peptidase_S1_PA"/>
</dbReference>
<dbReference type="SUPFAM" id="SSF50494">
    <property type="entry name" value="Trypsin-like serine proteases"/>
    <property type="match status" value="1"/>
</dbReference>
<dbReference type="Pfam" id="PF00089">
    <property type="entry name" value="Trypsin"/>
    <property type="match status" value="1"/>
</dbReference>
<dbReference type="InterPro" id="IPR043504">
    <property type="entry name" value="Peptidase_S1_PA_chymotrypsin"/>
</dbReference>
<comment type="caution">
    <text evidence="4">The sequence shown here is derived from an EMBL/GenBank/DDBJ whole genome shotgun (WGS) entry which is preliminary data.</text>
</comment>
<dbReference type="InterPro" id="IPR001254">
    <property type="entry name" value="Trypsin_dom"/>
</dbReference>
<keyword evidence="5" id="KW-1185">Reference proteome</keyword>
<evidence type="ECO:0000313" key="5">
    <source>
        <dbReference type="Proteomes" id="UP001272242"/>
    </source>
</evidence>
<dbReference type="InterPro" id="IPR028994">
    <property type="entry name" value="Integrin_alpha_N"/>
</dbReference>
<evidence type="ECO:0000313" key="4">
    <source>
        <dbReference type="EMBL" id="MDY3560335.1"/>
    </source>
</evidence>
<name>A0ABU5EYE8_9BACT</name>
<dbReference type="RefSeq" id="WP_320686927.1">
    <property type="nucleotide sequence ID" value="NZ_JAXBLV010000178.1"/>
</dbReference>
<dbReference type="SUPFAM" id="SSF69318">
    <property type="entry name" value="Integrin alpha N-terminal domain"/>
    <property type="match status" value="1"/>
</dbReference>
<dbReference type="PROSITE" id="PS50240">
    <property type="entry name" value="TRYPSIN_DOM"/>
    <property type="match status" value="1"/>
</dbReference>
<dbReference type="InterPro" id="IPR013517">
    <property type="entry name" value="FG-GAP"/>
</dbReference>
<evidence type="ECO:0000259" key="3">
    <source>
        <dbReference type="PROSITE" id="PS50240"/>
    </source>
</evidence>
<protein>
    <submittedName>
        <fullName evidence="4">FG-GAP-like repeat-containing protein</fullName>
    </submittedName>
</protein>
<dbReference type="InterPro" id="IPR033116">
    <property type="entry name" value="TRYPSIN_SER"/>
</dbReference>
<dbReference type="Pfam" id="PF13517">
    <property type="entry name" value="FG-GAP_3"/>
    <property type="match status" value="1"/>
</dbReference>
<reference evidence="5" key="1">
    <citation type="journal article" date="2023" name="Mar. Drugs">
        <title>Gemmata algarum, a Novel Planctomycete Isolated from an Algal Mat, Displays Antimicrobial Activity.</title>
        <authorList>
            <person name="Kumar G."/>
            <person name="Kallscheuer N."/>
            <person name="Kashif M."/>
            <person name="Ahamad S."/>
            <person name="Jagadeeshwari U."/>
            <person name="Pannikurungottu S."/>
            <person name="Haufschild T."/>
            <person name="Kabuu M."/>
            <person name="Sasikala C."/>
            <person name="Jogler C."/>
            <person name="Ramana C."/>
        </authorList>
    </citation>
    <scope>NUCLEOTIDE SEQUENCE [LARGE SCALE GENOMIC DNA]</scope>
    <source>
        <strain evidence="5">JC673</strain>
    </source>
</reference>
<proteinExistence type="predicted"/>
<dbReference type="Gene3D" id="2.40.10.10">
    <property type="entry name" value="Trypsin-like serine proteases"/>
    <property type="match status" value="1"/>
</dbReference>
<dbReference type="PANTHER" id="PTHR44103:SF1">
    <property type="entry name" value="PROPROTEIN CONVERTASE P"/>
    <property type="match status" value="1"/>
</dbReference>
<dbReference type="Proteomes" id="UP001272242">
    <property type="component" value="Unassembled WGS sequence"/>
</dbReference>
<dbReference type="PANTHER" id="PTHR44103">
    <property type="entry name" value="PROPROTEIN CONVERTASE P"/>
    <property type="match status" value="1"/>
</dbReference>
<sequence length="736" mass="73331">MATSPFRAVFRAEELESRFTPVLANTSLAPLVAAGTGYDGVVLITTTFGANTFTGTGFLLPDGRHVLTAAHNFTNPGTGTVGITAAARVSFDMPTAGRIDIDVPVNGVTVHPGYTGGNENDLAVVTLPVLAPSGPTGTLGAERYAIYRGSDEVGQVVTIVGYGTIGTGTTGQQTNEDLTKRMTRNRYETLGDRINYGGTQALIYDFDNGTAANDALGRILGINDLGLPDEGTAGQGDSGGPVFVTVNGQLFVAGTTTSGPGVGNPDNPARLNPAVEAGFGTLSHDTRLSFHQAWIDTNSASPAAQVLDLRFQVAGRDAVADQILVRVVGANLELLVNNQVYQTVPVAGVTSLTLVGAGTGTPFETTATIDVSVPTGLAVTYQRILTATDNRSGGGTSSPPAGAGALPGALPGGSAGVPRTSLPVNLESFPNALSPTDLVAVGAGAGADPRVVVLNATTGAVSRDIVAFGPTFRGGVQTAVGDLNGDFVDDIVVAAGVGGNGHIKVFDGVTGAEIRSFLAFPGFNGAVAVASGDVNGDGVDDIVAAAGSGAAPHVKVFDGATGALLRSFFAFGTGFLGGVSVAAGDVNNDGFADVITGAGAGGNGHVKVFDGATGAEIRSFLAYSGYTGGVFVAAGDVDGDGQLDVVTGSAVGGHIKAFSGGARTERLSFLAGSGAGGTRVAVSDADGDGLSDIVTGTGIGESPTVQVFEGENGGLIKKLSAFSAGFLGGVYVGGRG</sequence>
<feature type="region of interest" description="Disordered" evidence="2">
    <location>
        <begin position="388"/>
        <end position="412"/>
    </location>
</feature>